<proteinExistence type="predicted"/>
<protein>
    <submittedName>
        <fullName evidence="2">Uncharacterized protein</fullName>
    </submittedName>
</protein>
<dbReference type="Proteomes" id="UP000198802">
    <property type="component" value="Unassembled WGS sequence"/>
</dbReference>
<feature type="compositionally biased region" description="Basic and acidic residues" evidence="1">
    <location>
        <begin position="235"/>
        <end position="246"/>
    </location>
</feature>
<evidence type="ECO:0000313" key="3">
    <source>
        <dbReference type="Proteomes" id="UP000198802"/>
    </source>
</evidence>
<feature type="compositionally biased region" description="Basic and acidic residues" evidence="1">
    <location>
        <begin position="263"/>
        <end position="275"/>
    </location>
</feature>
<dbReference type="RefSeq" id="WP_131799420.1">
    <property type="nucleotide sequence ID" value="NZ_FAOZ01000004.1"/>
</dbReference>
<gene>
    <name evidence="2" type="ORF">Ga0074812_10461</name>
</gene>
<organism evidence="2 3">
    <name type="scientific">Parafrankia irregularis</name>
    <dbReference type="NCBI Taxonomy" id="795642"/>
    <lineage>
        <taxon>Bacteria</taxon>
        <taxon>Bacillati</taxon>
        <taxon>Actinomycetota</taxon>
        <taxon>Actinomycetes</taxon>
        <taxon>Frankiales</taxon>
        <taxon>Frankiaceae</taxon>
        <taxon>Parafrankia</taxon>
    </lineage>
</organism>
<sequence length="275" mass="29902">MEDSQPSGWAVARFGAVAGELCRAVPEAIHRAHELALAAHVSGALATNDAYGATLHAQQHQQLADQTDGLDGVRLRKPLGVRSRFELVVLDTAAVVLYPWRYATDRATPRTQAKFRTVSDLRKNLLTLTARTVTPQLTIDHINLDPEDLAAEFADEQAVLDQLAAFGQVVTIGYASNPSLGVFDLGWGDLELVDDKTGEVIWHSWEPLRRWGHGSAGGAVEPSPVQPVDGFSHAGRFDDAPLKDRFNLAPRSPLAEPPTSEPEPPRRLTGSDEKN</sequence>
<accession>A0A0S4QHG4</accession>
<dbReference type="EMBL" id="FAOZ01000004">
    <property type="protein sequence ID" value="CUU54981.1"/>
    <property type="molecule type" value="Genomic_DNA"/>
</dbReference>
<keyword evidence="3" id="KW-1185">Reference proteome</keyword>
<dbReference type="AlphaFoldDB" id="A0A0S4QHG4"/>
<feature type="region of interest" description="Disordered" evidence="1">
    <location>
        <begin position="215"/>
        <end position="275"/>
    </location>
</feature>
<name>A0A0S4QHG4_9ACTN</name>
<evidence type="ECO:0000313" key="2">
    <source>
        <dbReference type="EMBL" id="CUU54981.1"/>
    </source>
</evidence>
<evidence type="ECO:0000256" key="1">
    <source>
        <dbReference type="SAM" id="MobiDB-lite"/>
    </source>
</evidence>
<reference evidence="3" key="1">
    <citation type="submission" date="2015-11" db="EMBL/GenBank/DDBJ databases">
        <authorList>
            <person name="Varghese N."/>
        </authorList>
    </citation>
    <scope>NUCLEOTIDE SEQUENCE [LARGE SCALE GENOMIC DNA]</scope>
    <source>
        <strain evidence="3">DSM 45899</strain>
    </source>
</reference>